<keyword evidence="1" id="KW-1133">Transmembrane helix</keyword>
<gene>
    <name evidence="2" type="ORF">CW751_14955</name>
</gene>
<dbReference type="AlphaFoldDB" id="A0A2I0QZD0"/>
<proteinExistence type="predicted"/>
<reference evidence="2 3" key="1">
    <citation type="submission" date="2017-12" db="EMBL/GenBank/DDBJ databases">
        <title>The draft genome sequence of Brumimicrobium saltpan LHR20.</title>
        <authorList>
            <person name="Do Z.-J."/>
            <person name="Luo H.-R."/>
        </authorList>
    </citation>
    <scope>NUCLEOTIDE SEQUENCE [LARGE SCALE GENOMIC DNA]</scope>
    <source>
        <strain evidence="2 3">LHR20</strain>
    </source>
</reference>
<sequence>MKFFRFLLFEDFTMLIKIKYKGWLILMVLRIAGIPPLLGFFLKLFAFIMIFKYEYYFIMFLIFCSVVMFYVYFRMIYDVLMRYYDNMN</sequence>
<evidence type="ECO:0000313" key="3">
    <source>
        <dbReference type="Proteomes" id="UP000236654"/>
    </source>
</evidence>
<feature type="transmembrane region" description="Helical" evidence="1">
    <location>
        <begin position="55"/>
        <end position="73"/>
    </location>
</feature>
<protein>
    <submittedName>
        <fullName evidence="2">Uncharacterized protein</fullName>
    </submittedName>
</protein>
<evidence type="ECO:0000256" key="1">
    <source>
        <dbReference type="SAM" id="Phobius"/>
    </source>
</evidence>
<evidence type="ECO:0000313" key="2">
    <source>
        <dbReference type="EMBL" id="PKR79470.1"/>
    </source>
</evidence>
<keyword evidence="3" id="KW-1185">Reference proteome</keyword>
<accession>A0A2I0QZD0</accession>
<comment type="caution">
    <text evidence="2">The sequence shown here is derived from an EMBL/GenBank/DDBJ whole genome shotgun (WGS) entry which is preliminary data.</text>
</comment>
<feature type="transmembrane region" description="Helical" evidence="1">
    <location>
        <begin position="23"/>
        <end position="49"/>
    </location>
</feature>
<dbReference type="EMBL" id="PJNI01000035">
    <property type="protein sequence ID" value="PKR79470.1"/>
    <property type="molecule type" value="Genomic_DNA"/>
</dbReference>
<dbReference type="Proteomes" id="UP000236654">
    <property type="component" value="Unassembled WGS sequence"/>
</dbReference>
<name>A0A2I0QZD0_9FLAO</name>
<keyword evidence="1" id="KW-0472">Membrane</keyword>
<keyword evidence="1" id="KW-0812">Transmembrane</keyword>
<organism evidence="2 3">
    <name type="scientific">Brumimicrobium salinarum</name>
    <dbReference type="NCBI Taxonomy" id="2058658"/>
    <lineage>
        <taxon>Bacteria</taxon>
        <taxon>Pseudomonadati</taxon>
        <taxon>Bacteroidota</taxon>
        <taxon>Flavobacteriia</taxon>
        <taxon>Flavobacteriales</taxon>
        <taxon>Crocinitomicaceae</taxon>
        <taxon>Brumimicrobium</taxon>
    </lineage>
</organism>